<comment type="caution">
    <text evidence="1">The sequence shown here is derived from an EMBL/GenBank/DDBJ whole genome shotgun (WGS) entry which is preliminary data.</text>
</comment>
<dbReference type="RefSeq" id="WP_259083344.1">
    <property type="nucleotide sequence ID" value="NZ_JANTYZ010000002.1"/>
</dbReference>
<organism evidence="1 2">
    <name type="scientific">Salinibacter ruber</name>
    <dbReference type="NCBI Taxonomy" id="146919"/>
    <lineage>
        <taxon>Bacteria</taxon>
        <taxon>Pseudomonadati</taxon>
        <taxon>Rhodothermota</taxon>
        <taxon>Rhodothermia</taxon>
        <taxon>Rhodothermales</taxon>
        <taxon>Salinibacteraceae</taxon>
        <taxon>Salinibacter</taxon>
    </lineage>
</organism>
<protein>
    <submittedName>
        <fullName evidence="1">Uncharacterized protein</fullName>
    </submittedName>
</protein>
<accession>A0A9X2U207</accession>
<reference evidence="1" key="1">
    <citation type="submission" date="2022-08" db="EMBL/GenBank/DDBJ databases">
        <title>Genomic Encyclopedia of Type Strains, Phase V (KMG-V): Genome sequencing to study the core and pangenomes of soil and plant-associated prokaryotes.</title>
        <authorList>
            <person name="Whitman W."/>
        </authorList>
    </citation>
    <scope>NUCLEOTIDE SEQUENCE</scope>
    <source>
        <strain evidence="1">SP2016B</strain>
    </source>
</reference>
<evidence type="ECO:0000313" key="1">
    <source>
        <dbReference type="EMBL" id="MCS3864689.1"/>
    </source>
</evidence>
<proteinExistence type="predicted"/>
<sequence>MELQSFDLLWLSDPIERCPRDDTPLNIHDAPLDVEGPHAERYVTEMARCPSCGRWHGLLPVLYEIMDDFGWDASDISGFAVDDEAVTAGVDLQGATIPWATFGEQTQAMREASSQPPPSEEEFRALDQVPATWEVRQAPATWIEDESGTVDLGYVAVVHGPAVARSTDIRAGNPFDARQLSELIRRAGATPHPPAEAGRPRQVRVGDDSLAEALRSRLAPMGVEVQVGETSLADEALAEITAMLLGHSAPPVFQDVDDAAVRAFTESAARFYDDEPWVRTEGDRFLGVQVGDGDWFFANVMGQMEESPGLSLFDDWMTVCRFVHNQPSPFFALAEELGLGDESGFLEEMAAFAHTGPFEAAGALEGLTLSERTDLHPVDARRLDQLSVGPAAWGQYAVPRRFDIDEGLVPPHFSLETYRLVIEALLLALERRRATPVTSIKTTLDISGRSVSLRYPADGTERPYDGPEGYRFFLRGHDDDMESPSRIPDGERIEIEAPATALYKDVAKALTTFDDRIYEASLYEWKTCLWNDRASRRNPSPRIADLAELRDPTDLGIEIGGCDFALVLDEALDTAPEEIRLRWASRE</sequence>
<dbReference type="EMBL" id="JANTYZ010000002">
    <property type="protein sequence ID" value="MCS3864689.1"/>
    <property type="molecule type" value="Genomic_DNA"/>
</dbReference>
<dbReference type="AlphaFoldDB" id="A0A9X2U207"/>
<gene>
    <name evidence="1" type="ORF">GGP82_001235</name>
</gene>
<evidence type="ECO:0000313" key="2">
    <source>
        <dbReference type="Proteomes" id="UP001155034"/>
    </source>
</evidence>
<name>A0A9X2U207_9BACT</name>
<dbReference type="Proteomes" id="UP001155034">
    <property type="component" value="Unassembled WGS sequence"/>
</dbReference>